<dbReference type="EMBL" id="CP015093">
    <property type="protein sequence ID" value="APZ54120.1"/>
    <property type="molecule type" value="Genomic_DNA"/>
</dbReference>
<keyword evidence="2" id="KW-1185">Reference proteome</keyword>
<proteinExistence type="predicted"/>
<evidence type="ECO:0000313" key="2">
    <source>
        <dbReference type="Proteomes" id="UP000187059"/>
    </source>
</evidence>
<organism evidence="1 2">
    <name type="scientific">Salipiger abyssi</name>
    <dbReference type="NCBI Taxonomy" id="1250539"/>
    <lineage>
        <taxon>Bacteria</taxon>
        <taxon>Pseudomonadati</taxon>
        <taxon>Pseudomonadota</taxon>
        <taxon>Alphaproteobacteria</taxon>
        <taxon>Rhodobacterales</taxon>
        <taxon>Roseobacteraceae</taxon>
        <taxon>Salipiger</taxon>
    </lineage>
</organism>
<dbReference type="AlphaFoldDB" id="A0A1P8UXK1"/>
<dbReference type="RefSeq" id="WP_076703334.1">
    <property type="nucleotide sequence ID" value="NZ_CP015093.1"/>
</dbReference>
<dbReference type="OrthoDB" id="7778779at2"/>
<sequence length="142" mass="15106">MPYASVDQLKAVIPSGDLALLTDFDGAETPSDARLEQALDDASAEINTYIAKVVSLPIAETPHILTVVCRDLAMHRLYMNLGHGSEVYEALRRDAIATLKSIAKGETAIGDDGDGDSALTSPGVAMTDGPDRLFTRKSLKGF</sequence>
<evidence type="ECO:0000313" key="1">
    <source>
        <dbReference type="EMBL" id="APZ54120.1"/>
    </source>
</evidence>
<protein>
    <submittedName>
        <fullName evidence="1">Mu-like prophage protein gp36</fullName>
    </submittedName>
</protein>
<dbReference type="Proteomes" id="UP000187059">
    <property type="component" value="Chromosome"/>
</dbReference>
<dbReference type="STRING" id="1250539.Ga0080574_TMP3786"/>
<dbReference type="InterPro" id="IPR009752">
    <property type="entry name" value="Phage_Mu_GpJ"/>
</dbReference>
<dbReference type="KEGG" id="paby:Ga0080574_TMP3786"/>
<dbReference type="Pfam" id="PF07030">
    <property type="entry name" value="Phage_Mu_Gp36"/>
    <property type="match status" value="1"/>
</dbReference>
<gene>
    <name evidence="1" type="ORF">Ga0080574_TMP3786</name>
</gene>
<name>A0A1P8UXK1_9RHOB</name>
<accession>A0A1P8UXK1</accession>
<reference evidence="1 2" key="1">
    <citation type="submission" date="2016-04" db="EMBL/GenBank/DDBJ databases">
        <title>Deep-sea bacteria in the southern Pacific.</title>
        <authorList>
            <person name="Tang K."/>
        </authorList>
    </citation>
    <scope>NUCLEOTIDE SEQUENCE [LARGE SCALE GENOMIC DNA]</scope>
    <source>
        <strain evidence="1 2">JLT2014</strain>
    </source>
</reference>